<keyword evidence="7 10" id="KW-0539">Nucleus</keyword>
<dbReference type="Pfam" id="PF10513">
    <property type="entry name" value="EPL1"/>
    <property type="match status" value="1"/>
</dbReference>
<reference evidence="13 14" key="1">
    <citation type="submission" date="2023-03" db="EMBL/GenBank/DDBJ databases">
        <title>WGS of Gossypium arboreum.</title>
        <authorList>
            <person name="Yu D."/>
        </authorList>
    </citation>
    <scope>NUCLEOTIDE SEQUENCE [LARGE SCALE GENOMIC DNA]</scope>
    <source>
        <tissue evidence="13">Leaf</tissue>
    </source>
</reference>
<sequence>MPSVGMKRTTRVCRMKSSEARVLRSGRQLRPDSGEVKPKRRSNDGVEFNNSVKKNPKNEVNKSSAAELNGKPKRLGHEETPKKRTKKMKAEALNNGTTVDKMFGIVYTRKRKRNGVQKYLLSENSESKTTIKSTALEIDKVSCKIVSSPCFKASKSVRSSIQKRRSSLRRMRARNTFFNGALMSDLITSRRNGIPFSSVVSKNKLRSSTRNGSASSLSDMSSSVSDLMPKVESDSSQCSANVLIIEPDRCYREEGAVVSLELSPSKEWLLVIKTKRSNKYSLKADKFMRPSSVNRFTRAVIWPGDDNWKLEFPNRQDWVVFKDLYKECCERNVPALACRVIPVPGVREVSGYAGKPSVQFRRPDSYISIDGDEVSRALAKRIANYDMDLEDEEWLKKFNYEFFRGNGHLQHLSEDCFELMIDAFEKANFCSPDDHSNDVSVAAAHLCVDLGIKGVVEAVHAYWLKKKEQRRSPLLRVFQGHQVKKAPVVPQPLLRKRRSFKRQASHGRGKLPSLLQAMAAQHDAVEEEIVMVRVEEARAAATRAVESAILKRQQAQMLLQNADMATYKAVMALRIAEAASIGESSEGAVGEFFVDEVPKNSRIECYILGLRISKADVNPKPIKLKIKFKSENLALGRALCHFHWALFQTNQNEAAGFWFQQLVFRRMVRVSVLNDALKSMYNAEKRGKRQVMIRPSSKVIIKFLLVMQKHGYIGEFEYVDDHRSGKIVVELNGRLNKCGVISPRFDVGVKEIEGWTARLLPSRQFGYIVLTTSAGIMDHEEARRKNVGGKVLGFFY</sequence>
<keyword evidence="4 9" id="KW-0689">Ribosomal protein</keyword>
<evidence type="ECO:0000256" key="3">
    <source>
        <dbReference type="ARBA" id="ARBA00008035"/>
    </source>
</evidence>
<evidence type="ECO:0000256" key="6">
    <source>
        <dbReference type="ARBA" id="ARBA00023163"/>
    </source>
</evidence>
<dbReference type="NCBIfam" id="NF003115">
    <property type="entry name" value="PRK04034.1"/>
    <property type="match status" value="1"/>
</dbReference>
<gene>
    <name evidence="13" type="ORF">PVK06_036289</name>
</gene>
<dbReference type="HAMAP" id="MF_01302_A">
    <property type="entry name" value="Ribosomal_uS8_A"/>
    <property type="match status" value="1"/>
</dbReference>
<dbReference type="PROSITE" id="PS00053">
    <property type="entry name" value="RIBOSOMAL_S8"/>
    <property type="match status" value="1"/>
</dbReference>
<evidence type="ECO:0000256" key="5">
    <source>
        <dbReference type="ARBA" id="ARBA00023015"/>
    </source>
</evidence>
<dbReference type="Proteomes" id="UP001358586">
    <property type="component" value="Chromosome 10"/>
</dbReference>
<evidence type="ECO:0000256" key="10">
    <source>
        <dbReference type="RuleBase" id="RU361124"/>
    </source>
</evidence>
<evidence type="ECO:0000256" key="2">
    <source>
        <dbReference type="ARBA" id="ARBA00006471"/>
    </source>
</evidence>
<accession>A0ABR0NJ51</accession>
<feature type="region of interest" description="Disordered" evidence="11">
    <location>
        <begin position="1"/>
        <end position="86"/>
    </location>
</feature>
<evidence type="ECO:0000256" key="4">
    <source>
        <dbReference type="ARBA" id="ARBA00022980"/>
    </source>
</evidence>
<evidence type="ECO:0000256" key="11">
    <source>
        <dbReference type="SAM" id="MobiDB-lite"/>
    </source>
</evidence>
<dbReference type="PANTHER" id="PTHR14898">
    <property type="entry name" value="ENHANCER OF POLYCOMB"/>
    <property type="match status" value="1"/>
</dbReference>
<dbReference type="Gene3D" id="3.30.1490.10">
    <property type="match status" value="1"/>
</dbReference>
<proteinExistence type="inferred from homology"/>
<organism evidence="13 14">
    <name type="scientific">Gossypium arboreum</name>
    <name type="common">Tree cotton</name>
    <name type="synonym">Gossypium nanking</name>
    <dbReference type="NCBI Taxonomy" id="29729"/>
    <lineage>
        <taxon>Eukaryota</taxon>
        <taxon>Viridiplantae</taxon>
        <taxon>Streptophyta</taxon>
        <taxon>Embryophyta</taxon>
        <taxon>Tracheophyta</taxon>
        <taxon>Spermatophyta</taxon>
        <taxon>Magnoliopsida</taxon>
        <taxon>eudicotyledons</taxon>
        <taxon>Gunneridae</taxon>
        <taxon>Pentapetalae</taxon>
        <taxon>rosids</taxon>
        <taxon>malvids</taxon>
        <taxon>Malvales</taxon>
        <taxon>Malvaceae</taxon>
        <taxon>Malvoideae</taxon>
        <taxon>Gossypium</taxon>
    </lineage>
</organism>
<dbReference type="EMBL" id="JARKNE010000010">
    <property type="protein sequence ID" value="KAK5795035.1"/>
    <property type="molecule type" value="Genomic_DNA"/>
</dbReference>
<comment type="caution">
    <text evidence="13">The sequence shown here is derived from an EMBL/GenBank/DDBJ whole genome shotgun (WGS) entry which is preliminary data.</text>
</comment>
<dbReference type="InterPro" id="IPR000630">
    <property type="entry name" value="Ribosomal_uS8"/>
</dbReference>
<evidence type="ECO:0000256" key="8">
    <source>
        <dbReference type="ARBA" id="ARBA00023274"/>
    </source>
</evidence>
<dbReference type="InterPro" id="IPR019542">
    <property type="entry name" value="Enhancer_polycomb-like_N"/>
</dbReference>
<keyword evidence="8 9" id="KW-0687">Ribonucleoprotein</keyword>
<dbReference type="InterPro" id="IPR024943">
    <property type="entry name" value="Enhancer_polycomb"/>
</dbReference>
<dbReference type="InterPro" id="IPR035987">
    <property type="entry name" value="Ribosomal_uS8_sf"/>
</dbReference>
<keyword evidence="5 10" id="KW-0805">Transcription regulation</keyword>
<feature type="compositionally biased region" description="Basic and acidic residues" evidence="11">
    <location>
        <begin position="29"/>
        <end position="44"/>
    </location>
</feature>
<keyword evidence="14" id="KW-1185">Reference proteome</keyword>
<evidence type="ECO:0000256" key="1">
    <source>
        <dbReference type="ARBA" id="ARBA00004123"/>
    </source>
</evidence>
<evidence type="ECO:0000313" key="13">
    <source>
        <dbReference type="EMBL" id="KAK5795035.1"/>
    </source>
</evidence>
<comment type="similarity">
    <text evidence="3 10">Belongs to the enhancer of polycomb family.</text>
</comment>
<evidence type="ECO:0000256" key="7">
    <source>
        <dbReference type="ARBA" id="ARBA00023242"/>
    </source>
</evidence>
<dbReference type="SUPFAM" id="SSF56047">
    <property type="entry name" value="Ribosomal protein S8"/>
    <property type="match status" value="1"/>
</dbReference>
<evidence type="ECO:0000259" key="12">
    <source>
        <dbReference type="Pfam" id="PF10513"/>
    </source>
</evidence>
<evidence type="ECO:0000256" key="9">
    <source>
        <dbReference type="RuleBase" id="RU003660"/>
    </source>
</evidence>
<dbReference type="Pfam" id="PF00410">
    <property type="entry name" value="Ribosomal_S8"/>
    <property type="match status" value="1"/>
</dbReference>
<keyword evidence="6 10" id="KW-0804">Transcription</keyword>
<evidence type="ECO:0000313" key="14">
    <source>
        <dbReference type="Proteomes" id="UP001358586"/>
    </source>
</evidence>
<comment type="subcellular location">
    <subcellularLocation>
        <location evidence="1 10">Nucleus</location>
    </subcellularLocation>
</comment>
<protein>
    <recommendedName>
        <fullName evidence="10">Enhancer of polycomb-like protein</fullName>
    </recommendedName>
</protein>
<name>A0ABR0NJ51_GOSAR</name>
<comment type="similarity">
    <text evidence="2 9">Belongs to the universal ribosomal protein uS8 family.</text>
</comment>
<dbReference type="Gene3D" id="3.30.1370.30">
    <property type="match status" value="1"/>
</dbReference>
<feature type="domain" description="Enhancer of polycomb-like N-terminal" evidence="12">
    <location>
        <begin position="341"/>
        <end position="426"/>
    </location>
</feature>
<dbReference type="InterPro" id="IPR047863">
    <property type="entry name" value="Ribosomal_uS8_CS"/>
</dbReference>